<organism evidence="3 4">
    <name type="scientific">Pantoea eucrina</name>
    <dbReference type="NCBI Taxonomy" id="472693"/>
    <lineage>
        <taxon>Bacteria</taxon>
        <taxon>Pseudomonadati</taxon>
        <taxon>Pseudomonadota</taxon>
        <taxon>Gammaproteobacteria</taxon>
        <taxon>Enterobacterales</taxon>
        <taxon>Erwiniaceae</taxon>
        <taxon>Pantoea</taxon>
    </lineage>
</organism>
<evidence type="ECO:0000313" key="4">
    <source>
        <dbReference type="Proteomes" id="UP000809137"/>
    </source>
</evidence>
<sequence length="109" mass="11570">MKGSLSSSLNYCRKAGAVAWKKMNKSALLSALAILAVSVMPAHAQDYFAGAKTDVTDTFGGNSAVVYILYVIEIAFIAFTYIKTKNLALFGSIAALLVFVNVAFNVIPA</sequence>
<keyword evidence="1" id="KW-1133">Transmembrane helix</keyword>
<evidence type="ECO:0008006" key="5">
    <source>
        <dbReference type="Google" id="ProtNLM"/>
    </source>
</evidence>
<evidence type="ECO:0000256" key="2">
    <source>
        <dbReference type="SAM" id="SignalP"/>
    </source>
</evidence>
<feature type="transmembrane region" description="Helical" evidence="1">
    <location>
        <begin position="64"/>
        <end position="82"/>
    </location>
</feature>
<feature type="transmembrane region" description="Helical" evidence="1">
    <location>
        <begin position="87"/>
        <end position="107"/>
    </location>
</feature>
<dbReference type="EMBL" id="JAFCXS010000012">
    <property type="protein sequence ID" value="MBM0748640.1"/>
    <property type="molecule type" value="Genomic_DNA"/>
</dbReference>
<dbReference type="RefSeq" id="WP_203025690.1">
    <property type="nucleotide sequence ID" value="NZ_JAFCXS010000012.1"/>
</dbReference>
<dbReference type="Proteomes" id="UP000809137">
    <property type="component" value="Unassembled WGS sequence"/>
</dbReference>
<proteinExistence type="predicted"/>
<keyword evidence="1" id="KW-0812">Transmembrane</keyword>
<keyword evidence="4" id="KW-1185">Reference proteome</keyword>
<evidence type="ECO:0000313" key="3">
    <source>
        <dbReference type="EMBL" id="MBM0748640.1"/>
    </source>
</evidence>
<feature type="chain" id="PRO_5047250548" description="Pilin" evidence="2">
    <location>
        <begin position="45"/>
        <end position="109"/>
    </location>
</feature>
<accession>A0ABS1Z9P3</accession>
<keyword evidence="1" id="KW-0472">Membrane</keyword>
<name>A0ABS1Z9P3_9GAMM</name>
<protein>
    <recommendedName>
        <fullName evidence="5">Pilin</fullName>
    </recommendedName>
</protein>
<evidence type="ECO:0000256" key="1">
    <source>
        <dbReference type="SAM" id="Phobius"/>
    </source>
</evidence>
<reference evidence="3 4" key="1">
    <citation type="submission" date="2021-01" db="EMBL/GenBank/DDBJ databases">
        <title>Complete genome sequence of Pantoea eucrina OB49, a heavy metal tolerant bacterium with PGPR potential isolated from wheat in Algeria.</title>
        <authorList>
            <person name="Lekired A."/>
            <person name="Ouzari I.H."/>
        </authorList>
    </citation>
    <scope>NUCLEOTIDE SEQUENCE [LARGE SCALE GENOMIC DNA]</scope>
    <source>
        <strain evidence="3 4">OB49</strain>
    </source>
</reference>
<gene>
    <name evidence="3" type="ORF">JJB79_14665</name>
</gene>
<comment type="caution">
    <text evidence="3">The sequence shown here is derived from an EMBL/GenBank/DDBJ whole genome shotgun (WGS) entry which is preliminary data.</text>
</comment>
<feature type="signal peptide" evidence="2">
    <location>
        <begin position="1"/>
        <end position="44"/>
    </location>
</feature>
<keyword evidence="2" id="KW-0732">Signal</keyword>